<organism evidence="6 7">
    <name type="scientific">Apiospora rasikravindrae</name>
    <dbReference type="NCBI Taxonomy" id="990691"/>
    <lineage>
        <taxon>Eukaryota</taxon>
        <taxon>Fungi</taxon>
        <taxon>Dikarya</taxon>
        <taxon>Ascomycota</taxon>
        <taxon>Pezizomycotina</taxon>
        <taxon>Sordariomycetes</taxon>
        <taxon>Xylariomycetidae</taxon>
        <taxon>Amphisphaeriales</taxon>
        <taxon>Apiosporaceae</taxon>
        <taxon>Apiospora</taxon>
    </lineage>
</organism>
<dbReference type="EMBL" id="JAQQWK010000003">
    <property type="protein sequence ID" value="KAK8043985.1"/>
    <property type="molecule type" value="Genomic_DNA"/>
</dbReference>
<evidence type="ECO:0000259" key="5">
    <source>
        <dbReference type="PROSITE" id="PS51387"/>
    </source>
</evidence>
<dbReference type="InterPro" id="IPR016169">
    <property type="entry name" value="FAD-bd_PCMH_sub2"/>
</dbReference>
<dbReference type="Gene3D" id="3.40.462.20">
    <property type="match status" value="1"/>
</dbReference>
<evidence type="ECO:0000256" key="2">
    <source>
        <dbReference type="ARBA" id="ARBA00022630"/>
    </source>
</evidence>
<keyword evidence="3" id="KW-0274">FAD</keyword>
<evidence type="ECO:0000313" key="6">
    <source>
        <dbReference type="EMBL" id="KAK8043985.1"/>
    </source>
</evidence>
<evidence type="ECO:0000256" key="1">
    <source>
        <dbReference type="ARBA" id="ARBA00005466"/>
    </source>
</evidence>
<dbReference type="Pfam" id="PF01565">
    <property type="entry name" value="FAD_binding_4"/>
    <property type="match status" value="1"/>
</dbReference>
<dbReference type="PROSITE" id="PS51387">
    <property type="entry name" value="FAD_PCMH"/>
    <property type="match status" value="1"/>
</dbReference>
<dbReference type="InterPro" id="IPR050416">
    <property type="entry name" value="FAD-linked_Oxidoreductase"/>
</dbReference>
<dbReference type="PANTHER" id="PTHR42973">
    <property type="entry name" value="BINDING OXIDOREDUCTASE, PUTATIVE (AFU_ORTHOLOGUE AFUA_1G17690)-RELATED"/>
    <property type="match status" value="1"/>
</dbReference>
<dbReference type="PANTHER" id="PTHR42973:SF22">
    <property type="entry name" value="FAD-BINDING PCMH-TYPE DOMAIN-CONTAINING PROTEIN-RELATED"/>
    <property type="match status" value="1"/>
</dbReference>
<evidence type="ECO:0000256" key="3">
    <source>
        <dbReference type="ARBA" id="ARBA00022827"/>
    </source>
</evidence>
<keyword evidence="2" id="KW-0285">Flavoprotein</keyword>
<name>A0ABR1TDG1_9PEZI</name>
<comment type="caution">
    <text evidence="6">The sequence shown here is derived from an EMBL/GenBank/DDBJ whole genome shotgun (WGS) entry which is preliminary data.</text>
</comment>
<protein>
    <submittedName>
        <fullName evidence="6">Oxidoreductase</fullName>
    </submittedName>
</protein>
<keyword evidence="7" id="KW-1185">Reference proteome</keyword>
<dbReference type="Proteomes" id="UP001444661">
    <property type="component" value="Unassembled WGS sequence"/>
</dbReference>
<keyword evidence="4" id="KW-0560">Oxidoreductase</keyword>
<feature type="domain" description="FAD-binding PCMH-type" evidence="5">
    <location>
        <begin position="42"/>
        <end position="231"/>
    </location>
</feature>
<dbReference type="InterPro" id="IPR006094">
    <property type="entry name" value="Oxid_FAD_bind_N"/>
</dbReference>
<proteinExistence type="inferred from homology"/>
<sequence>MKGNYTATCCASLQAIFGNKTILPSTPAYQSSLTSYFSAQAAAIHPACIVAPESAADVASAVQLLTGESSCLQDEIDGNYRPFAVRSGGHATQADAANIDGGVTIDLRRLNSIEVSPDRSTVAIGAGNTWDHVYSHLDPANLCVNGGRTADVGVGGLVINSVDAYDEYAALTLTWGYSPEVGAIVSSNMEYTKETENPPVFAGLAGLPKLFGESQMSNMTQLAIDLRNQQVRGQRQFWATHTFASTEAALNVTHSHFHDEFLPTIQSVPDIVVGYTMEPLPPALYAKHTDQNVLGLDNRSGSLVISLLTVSWTESTDDERVQNAGRALIEAIDKGLKEIGAHDPFVYLNYAAPWQDPIASYGPGNVEKLRKVADEVDPHEVFARQVPGGFKIQR</sequence>
<reference evidence="6 7" key="1">
    <citation type="submission" date="2023-01" db="EMBL/GenBank/DDBJ databases">
        <title>Analysis of 21 Apiospora genomes using comparative genomics revels a genus with tremendous synthesis potential of carbohydrate active enzymes and secondary metabolites.</title>
        <authorList>
            <person name="Sorensen T."/>
        </authorList>
    </citation>
    <scope>NUCLEOTIDE SEQUENCE [LARGE SCALE GENOMIC DNA]</scope>
    <source>
        <strain evidence="6 7">CBS 33761</strain>
    </source>
</reference>
<evidence type="ECO:0000313" key="7">
    <source>
        <dbReference type="Proteomes" id="UP001444661"/>
    </source>
</evidence>
<gene>
    <name evidence="6" type="ORF">PG993_004009</name>
</gene>
<evidence type="ECO:0000256" key="4">
    <source>
        <dbReference type="ARBA" id="ARBA00023002"/>
    </source>
</evidence>
<accession>A0ABR1TDG1</accession>
<dbReference type="SUPFAM" id="SSF56176">
    <property type="entry name" value="FAD-binding/transporter-associated domain-like"/>
    <property type="match status" value="1"/>
</dbReference>
<dbReference type="InterPro" id="IPR016166">
    <property type="entry name" value="FAD-bd_PCMH"/>
</dbReference>
<dbReference type="Gene3D" id="3.30.465.10">
    <property type="match status" value="2"/>
</dbReference>
<comment type="similarity">
    <text evidence="1">Belongs to the oxygen-dependent FAD-linked oxidoreductase family.</text>
</comment>
<dbReference type="InterPro" id="IPR036318">
    <property type="entry name" value="FAD-bd_PCMH-like_sf"/>
</dbReference>